<dbReference type="InterPro" id="IPR035899">
    <property type="entry name" value="DBL_dom_sf"/>
</dbReference>
<evidence type="ECO:0000256" key="6">
    <source>
        <dbReference type="ARBA" id="ARBA00022658"/>
    </source>
</evidence>
<feature type="region of interest" description="Disordered" evidence="9">
    <location>
        <begin position="267"/>
        <end position="330"/>
    </location>
</feature>
<gene>
    <name evidence="13" type="ORF">chiPu_0019155</name>
</gene>
<dbReference type="InterPro" id="IPR001849">
    <property type="entry name" value="PH_domain"/>
</dbReference>
<evidence type="ECO:0000313" key="13">
    <source>
        <dbReference type="EMBL" id="GCC20592.1"/>
    </source>
</evidence>
<dbReference type="InterPro" id="IPR036305">
    <property type="entry name" value="RGS_sf"/>
</dbReference>
<dbReference type="SMART" id="SM00228">
    <property type="entry name" value="PDZ"/>
    <property type="match status" value="1"/>
</dbReference>
<dbReference type="Gene3D" id="2.30.42.10">
    <property type="match status" value="1"/>
</dbReference>
<comment type="subcellular location">
    <subcellularLocation>
        <location evidence="2">Cytoplasm</location>
    </subcellularLocation>
    <subcellularLocation>
        <location evidence="1">Membrane</location>
    </subcellularLocation>
</comment>
<dbReference type="FunFam" id="2.30.29.30:FF:000072">
    <property type="entry name" value="Rho guanine nucleotide exchange factor 1"/>
    <property type="match status" value="1"/>
</dbReference>
<dbReference type="Gene3D" id="1.10.167.10">
    <property type="entry name" value="Regulator of G-protein Signalling 4, domain 2"/>
    <property type="match status" value="1"/>
</dbReference>
<keyword evidence="7" id="KW-0175">Coiled coil</keyword>
<sequence>FPIRRLPRQGSILNKDLSPDKKHDKKNSEKSPLYEFDPTGLVQRCVIIQRDENGFGLTVSGDNPVFVQSVKEDGAAVRAGVQQGDRIIKVNGSLVTHSNHVEVVRLIKSGSYVALTVLGRPPGSPQIPFSATDGDPGAFFFPGQQGAISPNPTFSPYSSSSSCPDRITSPMPVAEDTLVHNQKVEILRNMLGTEIRQLQQLKEKYVRNPTQQLLRDQQEVEKHIHQLQEQLSKATGSSQDGSSCVRHSESLSIVERLTEDGGEWEHDLQSQSENMGTDKSQSSFNRAESTITSPSPPSDGQHQRDSLSNSPKTSPKDAGSFCENMDIDENQDWDSMSPALNSPQIGAQIIGAEDDDFDTEVEQIDVQCDCFQSIESVKSRPAHLVAFLHHVVSQFDAAPLLCYLYADLYNHTNPKDHRRVFVEFCHLFLEKGSNLKVQVPEWISTELERKRGDLTEEMQRSYMQGMQASVLSDVKTHLEDFRQKRNMGMTIAENELAKLDRERMHDRVSAEQKERLHAEHLLLKIDDVLMNLSPSEEDRSNSISDVILIYMKHLGVKVKDSRNLDRDRRIKVAFFPKKKPSIKKEKESVKDDDKKKRFQSILDPIRRTSKQDRSAIEKARLLYQKQMGPYNRSLSHSDHNERTKPSPFFSEGSDANYQPAAVGLAGSALSTSVHDGVPESDTDPIAAASAALRMAGDNLSIDSNSSIPKSSFDFPFALDQVMEEDRESERSLETATPPCTPKPGRRMDGHGYGAWTEPTSQSQCLAQTDEDQMHLSDVEQDPANWQQLVSQDILSGLKPHEIKRQEVINELFNTERAHIRMLKVLDVIFYQKMMRDGSLPAAEVRSIFSNLDEILQLHISLNEQMRKVWKRNENFVVDQIGEDLLSWFSCSEEEKFKRAAATFCSNQPFALELIKSKQKKDARFQAIIQEAQSNPQCRRLQLKDIIPTEMQRLTKYPLLLENIAKNTDPEQHEEKKKVKKAAECCRQILNFVNQAVKEAENKQRLEDYQRRLDLSSLKQPDYPLIEEFRNLDLTKRNMIHEGPLTWRVNKDKTIDLYTLLLEDILVLSQKQDERLVLKCHSKNLAANADTKHIFSPIIKLSAVLVREVATDNKAFFVISTSTDGAQIYELVAQTVSERKTWQYLITQTSGSIKPPSHHVIPEPAVTEGEQEDEENLSTLQQNGSGKVLGRMFGSSESPQGKEMSSGTEDTLNLSVSSQQKPHVVPSMQGTDEQNRPMMEYASLRRSTDQRLPHRNTETRYSSQGQSSGSLQFCSRAEVALTNLHTLKQLLSFHMLNLDDDGSDGGSFQHLPEEDSCLTSPKPGADGSLDCTVYCQGETTDNTLQHQVELDNGTLEETETQTSLTERTKLSRHFTLEAAHSEEHNPDSATDDSGERFYDAPEDHADEHRPQQNCSSPNRDERSKSQARVSGHYITLDGFPQTEGSSTDETDMSVIQAECSVDYTAQSTEAREDCNVSGPCNPGVEFGQLLPSLDVQNQIFQLIRSIESDLKHLKEVEYYNQQVLESAVSHEQTSDS</sequence>
<dbReference type="InterPro" id="IPR044926">
    <property type="entry name" value="RGS_subdomain_2"/>
</dbReference>
<feature type="region of interest" description="Disordered" evidence="9">
    <location>
        <begin position="1191"/>
        <end position="1212"/>
    </location>
</feature>
<keyword evidence="6" id="KW-0344">Guanine-nucleotide releasing factor</keyword>
<keyword evidence="5" id="KW-0597">Phosphoprotein</keyword>
<evidence type="ECO:0000256" key="7">
    <source>
        <dbReference type="ARBA" id="ARBA00023054"/>
    </source>
</evidence>
<evidence type="ECO:0000259" key="10">
    <source>
        <dbReference type="PROSITE" id="PS50003"/>
    </source>
</evidence>
<dbReference type="InterPro" id="IPR036034">
    <property type="entry name" value="PDZ_sf"/>
</dbReference>
<comment type="caution">
    <text evidence="13">The sequence shown here is derived from an EMBL/GenBank/DDBJ whole genome shotgun (WGS) entry which is preliminary data.</text>
</comment>
<dbReference type="FunFam" id="2.30.42.10:FF:000033">
    <property type="entry name" value="Rho guanine nucleotide exchange factor (GEF) 11"/>
    <property type="match status" value="1"/>
</dbReference>
<dbReference type="Pfam" id="PF17838">
    <property type="entry name" value="PH_16"/>
    <property type="match status" value="1"/>
</dbReference>
<dbReference type="SUPFAM" id="SSF48065">
    <property type="entry name" value="DBL homology domain (DH-domain)"/>
    <property type="match status" value="1"/>
</dbReference>
<feature type="compositionally biased region" description="Basic and acidic residues" evidence="9">
    <location>
        <begin position="17"/>
        <end position="29"/>
    </location>
</feature>
<dbReference type="GO" id="GO:0007186">
    <property type="term" value="P:G protein-coupled receptor signaling pathway"/>
    <property type="evidence" value="ECO:0007669"/>
    <property type="project" value="TreeGrafter"/>
</dbReference>
<dbReference type="Gene3D" id="2.30.29.30">
    <property type="entry name" value="Pleckstrin-homology domain (PH domain)/Phosphotyrosine-binding domain (PTB)"/>
    <property type="match status" value="1"/>
</dbReference>
<dbReference type="PROSITE" id="PS00741">
    <property type="entry name" value="DH_1"/>
    <property type="match status" value="1"/>
</dbReference>
<dbReference type="GO" id="GO:0005085">
    <property type="term" value="F:guanyl-nucleotide exchange factor activity"/>
    <property type="evidence" value="ECO:0007669"/>
    <property type="project" value="UniProtKB-KW"/>
</dbReference>
<dbReference type="FunFam" id="1.20.900.10:FF:000006">
    <property type="entry name" value="Rho guanine nucleotide exchange factor (GEF) 11"/>
    <property type="match status" value="1"/>
</dbReference>
<feature type="compositionally biased region" description="Polar residues" evidence="9">
    <location>
        <begin position="269"/>
        <end position="293"/>
    </location>
</feature>
<dbReference type="SUPFAM" id="SSF50729">
    <property type="entry name" value="PH domain-like"/>
    <property type="match status" value="1"/>
</dbReference>
<evidence type="ECO:0000256" key="2">
    <source>
        <dbReference type="ARBA" id="ARBA00004496"/>
    </source>
</evidence>
<feature type="region of interest" description="Disordered" evidence="9">
    <location>
        <begin position="1244"/>
        <end position="1268"/>
    </location>
</feature>
<dbReference type="PROSITE" id="PS50003">
    <property type="entry name" value="PH_DOMAIN"/>
    <property type="match status" value="1"/>
</dbReference>
<evidence type="ECO:0000256" key="1">
    <source>
        <dbReference type="ARBA" id="ARBA00004370"/>
    </source>
</evidence>
<name>A0A401RR10_CHIPU</name>
<dbReference type="SMART" id="SM00325">
    <property type="entry name" value="RhoGEF"/>
    <property type="match status" value="1"/>
</dbReference>
<feature type="domain" description="PH" evidence="10">
    <location>
        <begin position="1037"/>
        <end position="1150"/>
    </location>
</feature>
<feature type="non-terminal residue" evidence="13">
    <location>
        <position position="1"/>
    </location>
</feature>
<feature type="region of interest" description="Disordered" evidence="9">
    <location>
        <begin position="1"/>
        <end position="34"/>
    </location>
</feature>
<dbReference type="PANTHER" id="PTHR45872:SF3">
    <property type="entry name" value="RHO GUANINE NUCLEOTIDE EXCHANGE FACTOR 12"/>
    <property type="match status" value="1"/>
</dbReference>
<dbReference type="InterPro" id="IPR001331">
    <property type="entry name" value="GDS_CDC24_CS"/>
</dbReference>
<evidence type="ECO:0000256" key="8">
    <source>
        <dbReference type="ARBA" id="ARBA00023136"/>
    </source>
</evidence>
<evidence type="ECO:0000256" key="9">
    <source>
        <dbReference type="SAM" id="MobiDB-lite"/>
    </source>
</evidence>
<dbReference type="GO" id="GO:0005737">
    <property type="term" value="C:cytoplasm"/>
    <property type="evidence" value="ECO:0007669"/>
    <property type="project" value="UniProtKB-SubCell"/>
</dbReference>
<dbReference type="GO" id="GO:0001664">
    <property type="term" value="F:G protein-coupled receptor binding"/>
    <property type="evidence" value="ECO:0007669"/>
    <property type="project" value="TreeGrafter"/>
</dbReference>
<dbReference type="InterPro" id="IPR011993">
    <property type="entry name" value="PH-like_dom_sf"/>
</dbReference>
<keyword evidence="14" id="KW-1185">Reference proteome</keyword>
<dbReference type="PANTHER" id="PTHR45872">
    <property type="entry name" value="RHO GUANINE NUCLEOTIDE EXCHANGE FACTOR 2, ISOFORM D"/>
    <property type="match status" value="1"/>
</dbReference>
<feature type="domain" description="DH" evidence="11">
    <location>
        <begin position="803"/>
        <end position="995"/>
    </location>
</feature>
<dbReference type="EMBL" id="BEZZ01001851">
    <property type="protein sequence ID" value="GCC20592.1"/>
    <property type="molecule type" value="Genomic_DNA"/>
</dbReference>
<evidence type="ECO:0000256" key="4">
    <source>
        <dbReference type="ARBA" id="ARBA00022490"/>
    </source>
</evidence>
<feature type="compositionally biased region" description="Basic and acidic residues" evidence="9">
    <location>
        <begin position="1392"/>
        <end position="1409"/>
    </location>
</feature>
<protein>
    <recommendedName>
        <fullName evidence="15">Rho guanine nucleotide exchange factor 12</fullName>
    </recommendedName>
</protein>
<feature type="region of interest" description="Disordered" evidence="9">
    <location>
        <begin position="219"/>
        <end position="251"/>
    </location>
</feature>
<dbReference type="InterPro" id="IPR001478">
    <property type="entry name" value="PDZ"/>
</dbReference>
<dbReference type="GO" id="GO:0005096">
    <property type="term" value="F:GTPase activator activity"/>
    <property type="evidence" value="ECO:0007669"/>
    <property type="project" value="UniProtKB-KW"/>
</dbReference>
<reference evidence="13 14" key="1">
    <citation type="journal article" date="2018" name="Nat. Ecol. Evol.">
        <title>Shark genomes provide insights into elasmobranch evolution and the origin of vertebrates.</title>
        <authorList>
            <person name="Hara Y"/>
            <person name="Yamaguchi K"/>
            <person name="Onimaru K"/>
            <person name="Kadota M"/>
            <person name="Koyanagi M"/>
            <person name="Keeley SD"/>
            <person name="Tatsumi K"/>
            <person name="Tanaka K"/>
            <person name="Motone F"/>
            <person name="Kageyama Y"/>
            <person name="Nozu R"/>
            <person name="Adachi N"/>
            <person name="Nishimura O"/>
            <person name="Nakagawa R"/>
            <person name="Tanegashima C"/>
            <person name="Kiyatake I"/>
            <person name="Matsumoto R"/>
            <person name="Murakumo K"/>
            <person name="Nishida K"/>
            <person name="Terakita A"/>
            <person name="Kuratani S"/>
            <person name="Sato K"/>
            <person name="Hyodo S Kuraku.S."/>
        </authorList>
    </citation>
    <scope>NUCLEOTIDE SEQUENCE [LARGE SCALE GENOMIC DNA]</scope>
</reference>
<feature type="compositionally biased region" description="Basic and acidic residues" evidence="9">
    <location>
        <begin position="1245"/>
        <end position="1257"/>
    </location>
</feature>
<dbReference type="InterPro" id="IPR000219">
    <property type="entry name" value="DH_dom"/>
</dbReference>
<feature type="compositionally biased region" description="Polar residues" evidence="9">
    <location>
        <begin position="227"/>
        <end position="242"/>
    </location>
</feature>
<dbReference type="STRING" id="137246.A0A401RR10"/>
<dbReference type="Proteomes" id="UP000287033">
    <property type="component" value="Unassembled WGS sequence"/>
</dbReference>
<proteinExistence type="predicted"/>
<dbReference type="InterPro" id="IPR041020">
    <property type="entry name" value="PH_16"/>
</dbReference>
<feature type="region of interest" description="Disordered" evidence="9">
    <location>
        <begin position="1349"/>
        <end position="1427"/>
    </location>
</feature>
<evidence type="ECO:0000256" key="5">
    <source>
        <dbReference type="ARBA" id="ARBA00022553"/>
    </source>
</evidence>
<feature type="domain" description="PDZ" evidence="12">
    <location>
        <begin position="45"/>
        <end position="122"/>
    </location>
</feature>
<dbReference type="PROSITE" id="PS50010">
    <property type="entry name" value="DH_2"/>
    <property type="match status" value="1"/>
</dbReference>
<keyword evidence="4" id="KW-0963">Cytoplasm</keyword>
<evidence type="ECO:0008006" key="15">
    <source>
        <dbReference type="Google" id="ProtNLM"/>
    </source>
</evidence>
<dbReference type="CDD" id="cd23069">
    <property type="entry name" value="PDZ_ARHGEF11-12-like"/>
    <property type="match status" value="1"/>
</dbReference>
<dbReference type="GO" id="GO:0016020">
    <property type="term" value="C:membrane"/>
    <property type="evidence" value="ECO:0007669"/>
    <property type="project" value="UniProtKB-SubCell"/>
</dbReference>
<evidence type="ECO:0000256" key="3">
    <source>
        <dbReference type="ARBA" id="ARBA00022468"/>
    </source>
</evidence>
<feature type="compositionally biased region" description="Polar residues" evidence="9">
    <location>
        <begin position="1194"/>
        <end position="1212"/>
    </location>
</feature>
<organism evidence="13 14">
    <name type="scientific">Chiloscyllium punctatum</name>
    <name type="common">Brownbanded bambooshark</name>
    <name type="synonym">Hemiscyllium punctatum</name>
    <dbReference type="NCBI Taxonomy" id="137246"/>
    <lineage>
        <taxon>Eukaryota</taxon>
        <taxon>Metazoa</taxon>
        <taxon>Chordata</taxon>
        <taxon>Craniata</taxon>
        <taxon>Vertebrata</taxon>
        <taxon>Chondrichthyes</taxon>
        <taxon>Elasmobranchii</taxon>
        <taxon>Galeomorphii</taxon>
        <taxon>Galeoidea</taxon>
        <taxon>Orectolobiformes</taxon>
        <taxon>Hemiscylliidae</taxon>
        <taxon>Chiloscyllium</taxon>
    </lineage>
</organism>
<dbReference type="OrthoDB" id="2272012at2759"/>
<dbReference type="GO" id="GO:0035556">
    <property type="term" value="P:intracellular signal transduction"/>
    <property type="evidence" value="ECO:0007669"/>
    <property type="project" value="InterPro"/>
</dbReference>
<evidence type="ECO:0000259" key="11">
    <source>
        <dbReference type="PROSITE" id="PS50010"/>
    </source>
</evidence>
<keyword evidence="3" id="KW-0343">GTPase activation</keyword>
<dbReference type="Gene3D" id="1.20.900.10">
    <property type="entry name" value="Dbl homology (DH) domain"/>
    <property type="match status" value="1"/>
</dbReference>
<dbReference type="SMART" id="SM00233">
    <property type="entry name" value="PH"/>
    <property type="match status" value="1"/>
</dbReference>
<dbReference type="InterPro" id="IPR015212">
    <property type="entry name" value="RGS-like_dom"/>
</dbReference>
<evidence type="ECO:0000259" key="12">
    <source>
        <dbReference type="PROSITE" id="PS50106"/>
    </source>
</evidence>
<dbReference type="SUPFAM" id="SSF50156">
    <property type="entry name" value="PDZ domain-like"/>
    <property type="match status" value="1"/>
</dbReference>
<dbReference type="CDD" id="cd00160">
    <property type="entry name" value="RhoGEF"/>
    <property type="match status" value="1"/>
</dbReference>
<dbReference type="Pfam" id="PF09128">
    <property type="entry name" value="RGS-like"/>
    <property type="match status" value="1"/>
</dbReference>
<evidence type="ECO:0000313" key="14">
    <source>
        <dbReference type="Proteomes" id="UP000287033"/>
    </source>
</evidence>
<dbReference type="OMA" id="EFRRWAF"/>
<dbReference type="PROSITE" id="PS50106">
    <property type="entry name" value="PDZ"/>
    <property type="match status" value="1"/>
</dbReference>
<dbReference type="SUPFAM" id="SSF48097">
    <property type="entry name" value="Regulator of G-protein signaling, RGS"/>
    <property type="match status" value="1"/>
</dbReference>
<feature type="region of interest" description="Disordered" evidence="9">
    <location>
        <begin position="725"/>
        <end position="745"/>
    </location>
</feature>
<accession>A0A401RR10</accession>
<dbReference type="Pfam" id="PF00595">
    <property type="entry name" value="PDZ"/>
    <property type="match status" value="1"/>
</dbReference>
<dbReference type="Pfam" id="PF00621">
    <property type="entry name" value="RhoGEF"/>
    <property type="match status" value="1"/>
</dbReference>
<keyword evidence="8" id="KW-0472">Membrane</keyword>